<dbReference type="InterPro" id="IPR020843">
    <property type="entry name" value="ER"/>
</dbReference>
<gene>
    <name evidence="7" type="ORF">KEC57_00775</name>
</gene>
<evidence type="ECO:0000313" key="8">
    <source>
        <dbReference type="Proteomes" id="UP001139354"/>
    </source>
</evidence>
<dbReference type="PANTHER" id="PTHR43161:SF9">
    <property type="entry name" value="SORBITOL DEHYDROGENASE"/>
    <property type="match status" value="1"/>
</dbReference>
<dbReference type="AlphaFoldDB" id="A0A9X1LRG3"/>
<reference evidence="7" key="1">
    <citation type="submission" date="2021-04" db="EMBL/GenBank/DDBJ databases">
        <title>Microbacterium tenobrionis sp. nov. and Microbacterium allomyrinae sp. nov., isolated from larvae of Tenobrio molitor and Allomyrina dichotoma, respectively.</title>
        <authorList>
            <person name="Lee S.D."/>
        </authorList>
    </citation>
    <scope>NUCLEOTIDE SEQUENCE</scope>
    <source>
        <strain evidence="7">BWT-G7</strain>
    </source>
</reference>
<dbReference type="InterPro" id="IPR013154">
    <property type="entry name" value="ADH-like_N"/>
</dbReference>
<evidence type="ECO:0000256" key="5">
    <source>
        <dbReference type="ARBA" id="ARBA00023002"/>
    </source>
</evidence>
<keyword evidence="5" id="KW-0560">Oxidoreductase</keyword>
<keyword evidence="3" id="KW-0479">Metal-binding</keyword>
<dbReference type="Gene3D" id="3.90.180.10">
    <property type="entry name" value="Medium-chain alcohol dehydrogenases, catalytic domain"/>
    <property type="match status" value="1"/>
</dbReference>
<dbReference type="RefSeq" id="WP_229382614.1">
    <property type="nucleotide sequence ID" value="NZ_JAGTTN010000001.1"/>
</dbReference>
<organism evidence="7 8">
    <name type="scientific">Microbacterium allomyrinae</name>
    <dbReference type="NCBI Taxonomy" id="2830666"/>
    <lineage>
        <taxon>Bacteria</taxon>
        <taxon>Bacillati</taxon>
        <taxon>Actinomycetota</taxon>
        <taxon>Actinomycetes</taxon>
        <taxon>Micrococcales</taxon>
        <taxon>Microbacteriaceae</taxon>
        <taxon>Microbacterium</taxon>
    </lineage>
</organism>
<evidence type="ECO:0000256" key="1">
    <source>
        <dbReference type="ARBA" id="ARBA00001947"/>
    </source>
</evidence>
<sequence>MSNIGVVAHAAQDLRIADLGEPAAAPDEAVVEIAYGGVCGSDLHYWRHGAAGLSVLREPMLLGHEVSGVVLTAAADGSGPGAGTRIAVHPLTPHAEGEIPWPVDRPNLAPGSTYLGSALRLPHTQGAFARRVALPARMLHAIPDDLTLERAALAEPAAVAWHAVERAGDVRGKRVVVIGSGPIGLLVVAVARHHGAAEVIATDLEPLPKDLAASLGARAVDARDADAIAALHADVVVESSGTVPGLSAAISAAARGGTVVLLGLQRHGEVAVPLATAITRELSLVGSFRFGAEFDDVIAALADGSLVVDGIVTHIVPATSALEAFRIAGDAAASSKVLLAFDDAATDLASAKNDGTGSVAS</sequence>
<comment type="similarity">
    <text evidence="2">Belongs to the zinc-containing alcohol dehydrogenase family.</text>
</comment>
<accession>A0A9X1LRG3</accession>
<dbReference type="Proteomes" id="UP001139354">
    <property type="component" value="Unassembled WGS sequence"/>
</dbReference>
<dbReference type="Gene3D" id="3.40.50.720">
    <property type="entry name" value="NAD(P)-binding Rossmann-like Domain"/>
    <property type="match status" value="1"/>
</dbReference>
<dbReference type="Pfam" id="PF00107">
    <property type="entry name" value="ADH_zinc_N"/>
    <property type="match status" value="1"/>
</dbReference>
<dbReference type="GO" id="GO:0016491">
    <property type="term" value="F:oxidoreductase activity"/>
    <property type="evidence" value="ECO:0007669"/>
    <property type="project" value="UniProtKB-KW"/>
</dbReference>
<dbReference type="InterPro" id="IPR013149">
    <property type="entry name" value="ADH-like_C"/>
</dbReference>
<dbReference type="EMBL" id="JAGTTN010000001">
    <property type="protein sequence ID" value="MCC2030712.1"/>
    <property type="molecule type" value="Genomic_DNA"/>
</dbReference>
<dbReference type="SMART" id="SM00829">
    <property type="entry name" value="PKS_ER"/>
    <property type="match status" value="1"/>
</dbReference>
<evidence type="ECO:0000259" key="6">
    <source>
        <dbReference type="SMART" id="SM00829"/>
    </source>
</evidence>
<dbReference type="InterPro" id="IPR036291">
    <property type="entry name" value="NAD(P)-bd_dom_sf"/>
</dbReference>
<dbReference type="GO" id="GO:0046872">
    <property type="term" value="F:metal ion binding"/>
    <property type="evidence" value="ECO:0007669"/>
    <property type="project" value="UniProtKB-KW"/>
</dbReference>
<dbReference type="InterPro" id="IPR011032">
    <property type="entry name" value="GroES-like_sf"/>
</dbReference>
<evidence type="ECO:0000256" key="4">
    <source>
        <dbReference type="ARBA" id="ARBA00022833"/>
    </source>
</evidence>
<evidence type="ECO:0000256" key="2">
    <source>
        <dbReference type="ARBA" id="ARBA00008072"/>
    </source>
</evidence>
<dbReference type="PANTHER" id="PTHR43161">
    <property type="entry name" value="SORBITOL DEHYDROGENASE"/>
    <property type="match status" value="1"/>
</dbReference>
<proteinExistence type="inferred from homology"/>
<feature type="domain" description="Enoyl reductase (ER)" evidence="6">
    <location>
        <begin position="9"/>
        <end position="339"/>
    </location>
</feature>
<keyword evidence="4" id="KW-0862">Zinc</keyword>
<evidence type="ECO:0000313" key="7">
    <source>
        <dbReference type="EMBL" id="MCC2030712.1"/>
    </source>
</evidence>
<name>A0A9X1LRG3_9MICO</name>
<dbReference type="SUPFAM" id="SSF50129">
    <property type="entry name" value="GroES-like"/>
    <property type="match status" value="1"/>
</dbReference>
<comment type="caution">
    <text evidence="7">The sequence shown here is derived from an EMBL/GenBank/DDBJ whole genome shotgun (WGS) entry which is preliminary data.</text>
</comment>
<dbReference type="Pfam" id="PF08240">
    <property type="entry name" value="ADH_N"/>
    <property type="match status" value="1"/>
</dbReference>
<comment type="cofactor">
    <cofactor evidence="1">
        <name>Zn(2+)</name>
        <dbReference type="ChEBI" id="CHEBI:29105"/>
    </cofactor>
</comment>
<dbReference type="SUPFAM" id="SSF51735">
    <property type="entry name" value="NAD(P)-binding Rossmann-fold domains"/>
    <property type="match status" value="1"/>
</dbReference>
<evidence type="ECO:0000256" key="3">
    <source>
        <dbReference type="ARBA" id="ARBA00022723"/>
    </source>
</evidence>
<keyword evidence="8" id="KW-1185">Reference proteome</keyword>
<protein>
    <submittedName>
        <fullName evidence="7">Zinc-binding dehydrogenase</fullName>
    </submittedName>
</protein>